<dbReference type="PANTHER" id="PTHR24221:SF654">
    <property type="entry name" value="ATP-BINDING CASSETTE SUB-FAMILY B MEMBER 6"/>
    <property type="match status" value="1"/>
</dbReference>
<evidence type="ECO:0000256" key="5">
    <source>
        <dbReference type="ARBA" id="ARBA00022989"/>
    </source>
</evidence>
<sequence>MGLQAVAGLCSLLPWLALAALAGPLARGEPLAPGWIAMILLGVLAWLGGQALAAHVAHGVDADLCDTLRRRLLAHLQRLPLAWFMGRGGDGVARLVEQDVRALHQLVAHAPTDVAQLLVVPLAVLGCLAWLDPALAVFALVPPLLALAGFAWLRSARYRPVFAQRDAALERLSGDYGEFAHDPLLARQYPGGGLQARVEASAGAFEAAFGAWVGRVGHLGALIQVLLGTPWLLAWVALGALCWPGGLSPAGAPTLGALCAFFLLVRALAAPVQALGHGGDALLAARAAAQRLQAVLDLPPLAEGRSTAEPRDATLAVRGLAFAHDGQPVLADVDFDLAPGTTTALVGRSGSGKTTLLHLLARYMDPDAGSIHLGGVELRDLPANVLHRHLAVVLQQAPPLAVSLAENIALFDPGASLARIREAARAACLDSRILALPQGYASVPGRDLALSGGEAQRLALARALLSPAPLLLLDEPTSALDPQTAQALHRAMRESGAGRTRLIVAHQLAGIVDAEQILVLEAGRIVERGRHADLLAADGLYARLWRDQQGSAGERP</sequence>
<dbReference type="GO" id="GO:0140359">
    <property type="term" value="F:ABC-type transporter activity"/>
    <property type="evidence" value="ECO:0007669"/>
    <property type="project" value="InterPro"/>
</dbReference>
<dbReference type="OrthoDB" id="9806127at2"/>
<dbReference type="SUPFAM" id="SSF90123">
    <property type="entry name" value="ABC transporter transmembrane region"/>
    <property type="match status" value="1"/>
</dbReference>
<dbReference type="Proteomes" id="UP000315235">
    <property type="component" value="Unassembled WGS sequence"/>
</dbReference>
<evidence type="ECO:0000256" key="4">
    <source>
        <dbReference type="ARBA" id="ARBA00022840"/>
    </source>
</evidence>
<dbReference type="InterPro" id="IPR003593">
    <property type="entry name" value="AAA+_ATPase"/>
</dbReference>
<comment type="subcellular location">
    <subcellularLocation>
        <location evidence="1">Cell membrane</location>
        <topology evidence="1">Multi-pass membrane protein</topology>
    </subcellularLocation>
</comment>
<reference evidence="10 11" key="1">
    <citation type="submission" date="2019-07" db="EMBL/GenBank/DDBJ databases">
        <title>Pseudomonas mangiferae sp. nov., isolated from bark of mango tree in Thailand.</title>
        <authorList>
            <person name="Srisuk N."/>
            <person name="Anurat P."/>
        </authorList>
    </citation>
    <scope>NUCLEOTIDE SEQUENCE [LARGE SCALE GENOMIC DNA]</scope>
    <source>
        <strain evidence="10 11">DMKU_BBB3-04</strain>
    </source>
</reference>
<dbReference type="PROSITE" id="PS50893">
    <property type="entry name" value="ABC_TRANSPORTER_2"/>
    <property type="match status" value="1"/>
</dbReference>
<gene>
    <name evidence="10" type="ORF">FM069_13175</name>
</gene>
<keyword evidence="11" id="KW-1185">Reference proteome</keyword>
<dbReference type="SUPFAM" id="SSF52540">
    <property type="entry name" value="P-loop containing nucleoside triphosphate hydrolases"/>
    <property type="match status" value="1"/>
</dbReference>
<comment type="caution">
    <text evidence="10">The sequence shown here is derived from an EMBL/GenBank/DDBJ whole genome shotgun (WGS) entry which is preliminary data.</text>
</comment>
<evidence type="ECO:0000259" key="8">
    <source>
        <dbReference type="PROSITE" id="PS50893"/>
    </source>
</evidence>
<feature type="transmembrane region" description="Helical" evidence="7">
    <location>
        <begin position="250"/>
        <end position="269"/>
    </location>
</feature>
<dbReference type="InterPro" id="IPR017871">
    <property type="entry name" value="ABC_transporter-like_CS"/>
</dbReference>
<name>A0A553GYE4_9PSED</name>
<keyword evidence="2 7" id="KW-0812">Transmembrane</keyword>
<evidence type="ECO:0000256" key="6">
    <source>
        <dbReference type="ARBA" id="ARBA00023136"/>
    </source>
</evidence>
<feature type="transmembrane region" description="Helical" evidence="7">
    <location>
        <begin position="137"/>
        <end position="155"/>
    </location>
</feature>
<evidence type="ECO:0000313" key="10">
    <source>
        <dbReference type="EMBL" id="TRX74510.1"/>
    </source>
</evidence>
<organism evidence="10 11">
    <name type="scientific">Pseudomonas mangiferae</name>
    <dbReference type="NCBI Taxonomy" id="2593654"/>
    <lineage>
        <taxon>Bacteria</taxon>
        <taxon>Pseudomonadati</taxon>
        <taxon>Pseudomonadota</taxon>
        <taxon>Gammaproteobacteria</taxon>
        <taxon>Pseudomonadales</taxon>
        <taxon>Pseudomonadaceae</taxon>
        <taxon>Pseudomonas</taxon>
    </lineage>
</organism>
<feature type="transmembrane region" description="Helical" evidence="7">
    <location>
        <begin position="35"/>
        <end position="60"/>
    </location>
</feature>
<dbReference type="PROSITE" id="PS00211">
    <property type="entry name" value="ABC_TRANSPORTER_1"/>
    <property type="match status" value="1"/>
</dbReference>
<feature type="domain" description="ABC transmembrane type-1" evidence="9">
    <location>
        <begin position="1"/>
        <end position="178"/>
    </location>
</feature>
<dbReference type="InterPro" id="IPR011527">
    <property type="entry name" value="ABC1_TM_dom"/>
</dbReference>
<dbReference type="SMART" id="SM00382">
    <property type="entry name" value="AAA"/>
    <property type="match status" value="1"/>
</dbReference>
<dbReference type="InterPro" id="IPR036640">
    <property type="entry name" value="ABC1_TM_sf"/>
</dbReference>
<dbReference type="Gene3D" id="1.20.1560.10">
    <property type="entry name" value="ABC transporter type 1, transmembrane domain"/>
    <property type="match status" value="1"/>
</dbReference>
<evidence type="ECO:0000256" key="7">
    <source>
        <dbReference type="SAM" id="Phobius"/>
    </source>
</evidence>
<feature type="domain" description="ABC transporter" evidence="8">
    <location>
        <begin position="315"/>
        <end position="547"/>
    </location>
</feature>
<keyword evidence="6 7" id="KW-0472">Membrane</keyword>
<dbReference type="InterPro" id="IPR027417">
    <property type="entry name" value="P-loop_NTPase"/>
</dbReference>
<dbReference type="PANTHER" id="PTHR24221">
    <property type="entry name" value="ATP-BINDING CASSETTE SUB-FAMILY B"/>
    <property type="match status" value="1"/>
</dbReference>
<evidence type="ECO:0000259" key="9">
    <source>
        <dbReference type="PROSITE" id="PS50929"/>
    </source>
</evidence>
<keyword evidence="3" id="KW-0547">Nucleotide-binding</keyword>
<dbReference type="AlphaFoldDB" id="A0A553GYE4"/>
<dbReference type="PROSITE" id="PS50929">
    <property type="entry name" value="ABC_TM1F"/>
    <property type="match status" value="1"/>
</dbReference>
<protein>
    <submittedName>
        <fullName evidence="10">ABC transporter ATP-binding protein</fullName>
    </submittedName>
</protein>
<feature type="transmembrane region" description="Helical" evidence="7">
    <location>
        <begin position="219"/>
        <end position="238"/>
    </location>
</feature>
<dbReference type="InterPro" id="IPR003439">
    <property type="entry name" value="ABC_transporter-like_ATP-bd"/>
</dbReference>
<dbReference type="Pfam" id="PF00005">
    <property type="entry name" value="ABC_tran"/>
    <property type="match status" value="1"/>
</dbReference>
<dbReference type="GO" id="GO:0016887">
    <property type="term" value="F:ATP hydrolysis activity"/>
    <property type="evidence" value="ECO:0007669"/>
    <property type="project" value="InterPro"/>
</dbReference>
<dbReference type="GO" id="GO:0005886">
    <property type="term" value="C:plasma membrane"/>
    <property type="evidence" value="ECO:0007669"/>
    <property type="project" value="UniProtKB-SubCell"/>
</dbReference>
<dbReference type="Gene3D" id="3.40.50.300">
    <property type="entry name" value="P-loop containing nucleotide triphosphate hydrolases"/>
    <property type="match status" value="1"/>
</dbReference>
<evidence type="ECO:0000256" key="3">
    <source>
        <dbReference type="ARBA" id="ARBA00022741"/>
    </source>
</evidence>
<accession>A0A553GYE4</accession>
<evidence type="ECO:0000256" key="2">
    <source>
        <dbReference type="ARBA" id="ARBA00022692"/>
    </source>
</evidence>
<evidence type="ECO:0000313" key="11">
    <source>
        <dbReference type="Proteomes" id="UP000315235"/>
    </source>
</evidence>
<evidence type="ECO:0000256" key="1">
    <source>
        <dbReference type="ARBA" id="ARBA00004651"/>
    </source>
</evidence>
<keyword evidence="5 7" id="KW-1133">Transmembrane helix</keyword>
<dbReference type="GO" id="GO:0005524">
    <property type="term" value="F:ATP binding"/>
    <property type="evidence" value="ECO:0007669"/>
    <property type="project" value="UniProtKB-KW"/>
</dbReference>
<proteinExistence type="predicted"/>
<keyword evidence="4 10" id="KW-0067">ATP-binding</keyword>
<dbReference type="GO" id="GO:0034040">
    <property type="term" value="F:ATPase-coupled lipid transmembrane transporter activity"/>
    <property type="evidence" value="ECO:0007669"/>
    <property type="project" value="TreeGrafter"/>
</dbReference>
<dbReference type="EMBL" id="VJOY01000008">
    <property type="protein sequence ID" value="TRX74510.1"/>
    <property type="molecule type" value="Genomic_DNA"/>
</dbReference>
<dbReference type="Pfam" id="PF00664">
    <property type="entry name" value="ABC_membrane"/>
    <property type="match status" value="1"/>
</dbReference>
<dbReference type="InterPro" id="IPR039421">
    <property type="entry name" value="Type_1_exporter"/>
</dbReference>